<gene>
    <name evidence="4" type="ORF">FHR04_09920</name>
    <name evidence="3" type="ORF">HNQ04_001776</name>
</gene>
<evidence type="ECO:0000313" key="3">
    <source>
        <dbReference type="EMBL" id="MBB6016525.1"/>
    </source>
</evidence>
<dbReference type="EMBL" id="JACHEW010000007">
    <property type="protein sequence ID" value="MBB6016525.1"/>
    <property type="molecule type" value="Genomic_DNA"/>
</dbReference>
<reference evidence="3 6" key="2">
    <citation type="submission" date="2020-08" db="EMBL/GenBank/DDBJ databases">
        <title>Genomic Encyclopedia of Type Strains, Phase IV (KMG-IV): sequencing the most valuable type-strain genomes for metagenomic binning, comparative biology and taxonomic classification.</title>
        <authorList>
            <person name="Goeker M."/>
        </authorList>
    </citation>
    <scope>NUCLEOTIDE SEQUENCE [LARGE SCALE GENOMIC DNA]</scope>
    <source>
        <strain evidence="3 6">DSM 12027</strain>
    </source>
</reference>
<evidence type="ECO:0000313" key="5">
    <source>
        <dbReference type="Proteomes" id="UP000313988"/>
    </source>
</evidence>
<evidence type="ECO:0000313" key="4">
    <source>
        <dbReference type="EMBL" id="TNM71141.1"/>
    </source>
</evidence>
<keyword evidence="1" id="KW-1133">Transmembrane helix</keyword>
<proteinExistence type="predicted"/>
<feature type="domain" description="DUF2726" evidence="2">
    <location>
        <begin position="58"/>
        <end position="172"/>
    </location>
</feature>
<evidence type="ECO:0000259" key="2">
    <source>
        <dbReference type="Pfam" id="PF10881"/>
    </source>
</evidence>
<dbReference type="Proteomes" id="UP000629870">
    <property type="component" value="Unassembled WGS sequence"/>
</dbReference>
<dbReference type="RefSeq" id="WP_052195408.1">
    <property type="nucleotide sequence ID" value="NZ_JACHEW010000007.1"/>
</dbReference>
<dbReference type="AlphaFoldDB" id="A0A5C4Y7Y5"/>
<evidence type="ECO:0000313" key="6">
    <source>
        <dbReference type="Proteomes" id="UP000629870"/>
    </source>
</evidence>
<dbReference type="EMBL" id="VDMO01000009">
    <property type="protein sequence ID" value="TNM71141.1"/>
    <property type="molecule type" value="Genomic_DNA"/>
</dbReference>
<evidence type="ECO:0000256" key="1">
    <source>
        <dbReference type="SAM" id="Phobius"/>
    </source>
</evidence>
<keyword evidence="6" id="KW-1185">Reference proteome</keyword>
<dbReference type="Pfam" id="PF10881">
    <property type="entry name" value="DUF2726"/>
    <property type="match status" value="1"/>
</dbReference>
<protein>
    <submittedName>
        <fullName evidence="4">DUF2726 domain-containing protein</fullName>
    </submittedName>
</protein>
<accession>A0A5C4Y7Y5</accession>
<dbReference type="InterPro" id="IPR024402">
    <property type="entry name" value="DUF2726"/>
</dbReference>
<comment type="caution">
    <text evidence="4">The sequence shown here is derived from an EMBL/GenBank/DDBJ whole genome shotgun (WGS) entry which is preliminary data.</text>
</comment>
<feature type="transmembrane region" description="Helical" evidence="1">
    <location>
        <begin position="6"/>
        <end position="24"/>
    </location>
</feature>
<reference evidence="4 5" key="1">
    <citation type="submission" date="2019-06" db="EMBL/GenBank/DDBJ databases">
        <title>Genome sequence of Deinococcus radiopugnans ATCC 19172.</title>
        <authorList>
            <person name="Maclea K.S."/>
            <person name="Maynard C.R."/>
        </authorList>
    </citation>
    <scope>NUCLEOTIDE SEQUENCE [LARGE SCALE GENOMIC DNA]</scope>
    <source>
        <strain evidence="4 5">ATCC 19172</strain>
    </source>
</reference>
<sequence length="188" mass="20580">MDSLVPGLLIVVAAVLAGAAFLLGRRTAPRRAPQSPVGVPDPPPEELPEHLAVRLHTPFFSLAEGAFFRTLEQALPPGYRAFPNVRLYDVFQIVAALPPQQAALARLRDEHIDFLIVSLDGHQPVAGIELSGKSADHAEQSRSDQAKELAFHSAGLLLLRLRAEDDHTQASLEALLWRYLRAESHPLL</sequence>
<dbReference type="Proteomes" id="UP000313988">
    <property type="component" value="Unassembled WGS sequence"/>
</dbReference>
<dbReference type="OrthoDB" id="70514at2"/>
<keyword evidence="1" id="KW-0472">Membrane</keyword>
<keyword evidence="1" id="KW-0812">Transmembrane</keyword>
<organism evidence="4 5">
    <name type="scientific">Deinococcus radiopugnans ATCC 19172</name>
    <dbReference type="NCBI Taxonomy" id="585398"/>
    <lineage>
        <taxon>Bacteria</taxon>
        <taxon>Thermotogati</taxon>
        <taxon>Deinococcota</taxon>
        <taxon>Deinococci</taxon>
        <taxon>Deinococcales</taxon>
        <taxon>Deinococcaceae</taxon>
        <taxon>Deinococcus</taxon>
    </lineage>
</organism>
<name>A0A5C4Y7Y5_9DEIO</name>